<sequence length="36" mass="4054">MTAATFNACLSLAVLGVLTFACWRKYRICLHTNVHK</sequence>
<dbReference type="EMBL" id="CBDS010000100">
    <property type="protein sequence ID" value="CDB46869.1"/>
    <property type="molecule type" value="Genomic_DNA"/>
</dbReference>
<organism evidence="1">
    <name type="scientific">Phascolarctobacterium faecium</name>
    <dbReference type="NCBI Taxonomy" id="33025"/>
    <lineage>
        <taxon>Bacteria</taxon>
        <taxon>Bacillati</taxon>
        <taxon>Bacillota</taxon>
        <taxon>Negativicutes</taxon>
        <taxon>Acidaminococcales</taxon>
        <taxon>Acidaminococcaceae</taxon>
        <taxon>Phascolarctobacterium</taxon>
    </lineage>
</organism>
<accession>R6IKA3</accession>
<dbReference type="STRING" id="1262914.BN533_01882"/>
<dbReference type="HOGENOM" id="CLU_3357633_0_0_9"/>
<comment type="caution">
    <text evidence="1">The sequence shown here is derived from an EMBL/GenBank/DDBJ whole genome shotgun (WGS) entry which is preliminary data.</text>
</comment>
<dbReference type="AlphaFoldDB" id="R6IKA3"/>
<gene>
    <name evidence="1" type="ORF">BN533_01882</name>
</gene>
<reference evidence="1" key="1">
    <citation type="submission" date="2012-11" db="EMBL/GenBank/DDBJ databases">
        <title>Dependencies among metagenomic species, viruses, plasmids and units of genetic variation.</title>
        <authorList>
            <person name="Nielsen H.B."/>
            <person name="Almeida M."/>
            <person name="Juncker A.S."/>
            <person name="Rasmussen S."/>
            <person name="Li J."/>
            <person name="Sunagawa S."/>
            <person name="Plichta D."/>
            <person name="Gautier L."/>
            <person name="Le Chatelier E."/>
            <person name="Peletier E."/>
            <person name="Bonde I."/>
            <person name="Nielsen T."/>
            <person name="Manichanh C."/>
            <person name="Arumugam M."/>
            <person name="Batto J."/>
            <person name="Santos M.B.Q.D."/>
            <person name="Blom N."/>
            <person name="Borruel N."/>
            <person name="Burgdorf K.S."/>
            <person name="Boumezbeur F."/>
            <person name="Casellas F."/>
            <person name="Dore J."/>
            <person name="Guarner F."/>
            <person name="Hansen T."/>
            <person name="Hildebrand F."/>
            <person name="Kaas R.S."/>
            <person name="Kennedy S."/>
            <person name="Kristiansen K."/>
            <person name="Kultima J.R."/>
            <person name="Leonard P."/>
            <person name="Levenez F."/>
            <person name="Lund O."/>
            <person name="Moumen B."/>
            <person name="Le Paslier D."/>
            <person name="Pons N."/>
            <person name="Pedersen O."/>
            <person name="Prifti E."/>
            <person name="Qin J."/>
            <person name="Raes J."/>
            <person name="Tap J."/>
            <person name="Tims S."/>
            <person name="Ussery D.W."/>
            <person name="Yamada T."/>
            <person name="MetaHit consortium"/>
            <person name="Renault P."/>
            <person name="Sicheritz-Ponten T."/>
            <person name="Bork P."/>
            <person name="Wang J."/>
            <person name="Brunak S."/>
            <person name="Ehrlich S.D."/>
        </authorList>
    </citation>
    <scope>NUCLEOTIDE SEQUENCE [LARGE SCALE GENOMIC DNA]</scope>
</reference>
<protein>
    <submittedName>
        <fullName evidence="1">Uncharacterized protein</fullName>
    </submittedName>
</protein>
<proteinExistence type="predicted"/>
<evidence type="ECO:0000313" key="1">
    <source>
        <dbReference type="EMBL" id="CDB46869.1"/>
    </source>
</evidence>
<name>R6IKA3_9FIRM</name>
<accession>A0A3G9GZ03</accession>